<feature type="region of interest" description="Disordered" evidence="2">
    <location>
        <begin position="170"/>
        <end position="201"/>
    </location>
</feature>
<dbReference type="Proteomes" id="UP000194225">
    <property type="component" value="Unassembled WGS sequence"/>
</dbReference>
<dbReference type="Pfam" id="PF01243">
    <property type="entry name" value="PNPOx_N"/>
    <property type="match status" value="1"/>
</dbReference>
<gene>
    <name evidence="4" type="ORF">BG653_04055</name>
</gene>
<evidence type="ECO:0000313" key="4">
    <source>
        <dbReference type="EMBL" id="OSY44453.1"/>
    </source>
</evidence>
<evidence type="ECO:0000259" key="3">
    <source>
        <dbReference type="Pfam" id="PF01243"/>
    </source>
</evidence>
<proteinExistence type="predicted"/>
<evidence type="ECO:0000313" key="5">
    <source>
        <dbReference type="Proteomes" id="UP000194225"/>
    </source>
</evidence>
<dbReference type="InterPro" id="IPR052019">
    <property type="entry name" value="F420H2_bilvrd_red/Heme_oxyg"/>
</dbReference>
<feature type="domain" description="Pyridoxamine 5'-phosphate oxidase N-terminal" evidence="3">
    <location>
        <begin position="49"/>
        <end position="148"/>
    </location>
</feature>
<reference evidence="4 5" key="1">
    <citation type="submission" date="2016-09" db="EMBL/GenBank/DDBJ databases">
        <title>Streptomyces platensis DSM40041, a candidate organism with high potential of specific P450 cytochromes.</title>
        <authorList>
            <person name="Grumaz C."/>
            <person name="Vainshtein Y."/>
            <person name="Kirstahler P."/>
            <person name="Sohn K."/>
        </authorList>
    </citation>
    <scope>NUCLEOTIDE SEQUENCE [LARGE SCALE GENOMIC DNA]</scope>
    <source>
        <strain evidence="4 5">DSM 40041</strain>
    </source>
</reference>
<accession>A0ABX3XUU7</accession>
<dbReference type="InterPro" id="IPR011576">
    <property type="entry name" value="Pyridox_Oxase_N"/>
</dbReference>
<comment type="caution">
    <text evidence="4">The sequence shown here is derived from an EMBL/GenBank/DDBJ whole genome shotgun (WGS) entry which is preliminary data.</text>
</comment>
<dbReference type="EMBL" id="MIGA01000027">
    <property type="protein sequence ID" value="OSY44453.1"/>
    <property type="molecule type" value="Genomic_DNA"/>
</dbReference>
<dbReference type="PANTHER" id="PTHR35176:SF6">
    <property type="entry name" value="HEME OXYGENASE HI_0854-RELATED"/>
    <property type="match status" value="1"/>
</dbReference>
<dbReference type="SUPFAM" id="SSF50475">
    <property type="entry name" value="FMN-binding split barrel"/>
    <property type="match status" value="1"/>
</dbReference>
<evidence type="ECO:0000256" key="2">
    <source>
        <dbReference type="SAM" id="MobiDB-lite"/>
    </source>
</evidence>
<dbReference type="PANTHER" id="PTHR35176">
    <property type="entry name" value="HEME OXYGENASE HI_0854-RELATED"/>
    <property type="match status" value="1"/>
</dbReference>
<protein>
    <submittedName>
        <fullName evidence="4">Pyridoxamine 5'-phosphate oxidase</fullName>
    </submittedName>
</protein>
<dbReference type="InterPro" id="IPR012349">
    <property type="entry name" value="Split_barrel_FMN-bd"/>
</dbReference>
<organism evidence="4 5">
    <name type="scientific">Streptomyces platensis</name>
    <dbReference type="NCBI Taxonomy" id="58346"/>
    <lineage>
        <taxon>Bacteria</taxon>
        <taxon>Bacillati</taxon>
        <taxon>Actinomycetota</taxon>
        <taxon>Actinomycetes</taxon>
        <taxon>Kitasatosporales</taxon>
        <taxon>Streptomycetaceae</taxon>
        <taxon>Streptomyces</taxon>
    </lineage>
</organism>
<keyword evidence="5" id="KW-1185">Reference proteome</keyword>
<evidence type="ECO:0000256" key="1">
    <source>
        <dbReference type="ARBA" id="ARBA00023002"/>
    </source>
</evidence>
<dbReference type="Gene3D" id="2.30.110.10">
    <property type="entry name" value="Electron Transport, Fmn-binding Protein, Chain A"/>
    <property type="match status" value="1"/>
</dbReference>
<name>A0ABX3XUU7_STRPT</name>
<keyword evidence="1" id="KW-0560">Oxidoreductase</keyword>
<sequence>MTREGRGGEGIGSGAGGEGRAVGWSVVEAAVPELARWVRERFGAYRHHVLATVRKDGAPRLTGLEADFRHGELWLGMMTGSRKVADLRRDPRFSLHANPGPGTDLAGGDVRVSGRAVEVADPGQVARYAAAVRPPEPFHLFRAELTEVVRTSTEPPYVVVETWVPGRAPRTIRRTSNDPARQGECGGGRPGSADVAGPGPDVVRFEVPADDAARMDADHVVAEEVGRHRRRVEGQ</sequence>